<keyword evidence="1" id="KW-0812">Transmembrane</keyword>
<protein>
    <submittedName>
        <fullName evidence="2">Uncharacterized protein</fullName>
    </submittedName>
</protein>
<organism evidence="2 3">
    <name type="scientific">Kitasatospora cheerisanensis KCTC 2395</name>
    <dbReference type="NCBI Taxonomy" id="1348663"/>
    <lineage>
        <taxon>Bacteria</taxon>
        <taxon>Bacillati</taxon>
        <taxon>Actinomycetota</taxon>
        <taxon>Actinomycetes</taxon>
        <taxon>Kitasatosporales</taxon>
        <taxon>Streptomycetaceae</taxon>
        <taxon>Kitasatospora</taxon>
    </lineage>
</organism>
<evidence type="ECO:0000313" key="3">
    <source>
        <dbReference type="Proteomes" id="UP000027178"/>
    </source>
</evidence>
<dbReference type="EMBL" id="JNBY01000141">
    <property type="protein sequence ID" value="KDN81490.1"/>
    <property type="molecule type" value="Genomic_DNA"/>
</dbReference>
<evidence type="ECO:0000313" key="2">
    <source>
        <dbReference type="EMBL" id="KDN81490.1"/>
    </source>
</evidence>
<name>A0A066YU80_9ACTN</name>
<dbReference type="AlphaFoldDB" id="A0A066YU80"/>
<feature type="transmembrane region" description="Helical" evidence="1">
    <location>
        <begin position="16"/>
        <end position="34"/>
    </location>
</feature>
<keyword evidence="1" id="KW-1133">Transmembrane helix</keyword>
<reference evidence="2 3" key="1">
    <citation type="submission" date="2014-05" db="EMBL/GenBank/DDBJ databases">
        <title>Draft Genome Sequence of Kitasatospora cheerisanensis KCTC 2395.</title>
        <authorList>
            <person name="Nam D.H."/>
        </authorList>
    </citation>
    <scope>NUCLEOTIDE SEQUENCE [LARGE SCALE GENOMIC DNA]</scope>
    <source>
        <strain evidence="2 3">KCTC 2395</strain>
    </source>
</reference>
<dbReference type="HOGENOM" id="CLU_3311235_0_0_11"/>
<gene>
    <name evidence="2" type="ORF">KCH_67280</name>
</gene>
<comment type="caution">
    <text evidence="2">The sequence shown here is derived from an EMBL/GenBank/DDBJ whole genome shotgun (WGS) entry which is preliminary data.</text>
</comment>
<keyword evidence="3" id="KW-1185">Reference proteome</keyword>
<dbReference type="Proteomes" id="UP000027178">
    <property type="component" value="Unassembled WGS sequence"/>
</dbReference>
<keyword evidence="1" id="KW-0472">Membrane</keyword>
<dbReference type="PATRIC" id="fig|1348663.4.peg.6510"/>
<proteinExistence type="predicted"/>
<evidence type="ECO:0000256" key="1">
    <source>
        <dbReference type="SAM" id="Phobius"/>
    </source>
</evidence>
<sequence length="39" mass="4010">MTGPQYPEAPGLTVDGRGLLCVTLLLVLPALATATRSGR</sequence>
<accession>A0A066YU80</accession>